<keyword evidence="1" id="KW-0812">Transmembrane</keyword>
<dbReference type="SUPFAM" id="SSF103473">
    <property type="entry name" value="MFS general substrate transporter"/>
    <property type="match status" value="1"/>
</dbReference>
<evidence type="ECO:0008006" key="3">
    <source>
        <dbReference type="Google" id="ProtNLM"/>
    </source>
</evidence>
<gene>
    <name evidence="2" type="ORF">S01H4_21057</name>
</gene>
<feature type="transmembrane region" description="Helical" evidence="1">
    <location>
        <begin position="12"/>
        <end position="33"/>
    </location>
</feature>
<sequence length="102" mass="11425">MCIPLMDLWTLIILGMFVLIPNAIAYIAFISLMMEFAGNKFSYKYQMLALMVIISMLIFGPLGTFLSGFIDTGILLVIVGILTLSSIIPILFIKMQKEDNLK</sequence>
<feature type="transmembrane region" description="Helical" evidence="1">
    <location>
        <begin position="72"/>
        <end position="93"/>
    </location>
</feature>
<proteinExistence type="predicted"/>
<evidence type="ECO:0000313" key="2">
    <source>
        <dbReference type="EMBL" id="GAG69555.1"/>
    </source>
</evidence>
<dbReference type="EMBL" id="BART01009509">
    <property type="protein sequence ID" value="GAG69555.1"/>
    <property type="molecule type" value="Genomic_DNA"/>
</dbReference>
<evidence type="ECO:0000256" key="1">
    <source>
        <dbReference type="SAM" id="Phobius"/>
    </source>
</evidence>
<feature type="transmembrane region" description="Helical" evidence="1">
    <location>
        <begin position="45"/>
        <end position="66"/>
    </location>
</feature>
<accession>X0ZIV0</accession>
<dbReference type="AlphaFoldDB" id="X0ZIV0"/>
<dbReference type="InterPro" id="IPR036259">
    <property type="entry name" value="MFS_trans_sf"/>
</dbReference>
<reference evidence="2" key="1">
    <citation type="journal article" date="2014" name="Front. Microbiol.">
        <title>High frequency of phylogenetically diverse reductive dehalogenase-homologous genes in deep subseafloor sedimentary metagenomes.</title>
        <authorList>
            <person name="Kawai M."/>
            <person name="Futagami T."/>
            <person name="Toyoda A."/>
            <person name="Takaki Y."/>
            <person name="Nishi S."/>
            <person name="Hori S."/>
            <person name="Arai W."/>
            <person name="Tsubouchi T."/>
            <person name="Morono Y."/>
            <person name="Uchiyama I."/>
            <person name="Ito T."/>
            <person name="Fujiyama A."/>
            <person name="Inagaki F."/>
            <person name="Takami H."/>
        </authorList>
    </citation>
    <scope>NUCLEOTIDE SEQUENCE</scope>
    <source>
        <strain evidence="2">Expedition CK06-06</strain>
    </source>
</reference>
<comment type="caution">
    <text evidence="2">The sequence shown here is derived from an EMBL/GenBank/DDBJ whole genome shotgun (WGS) entry which is preliminary data.</text>
</comment>
<keyword evidence="1" id="KW-0472">Membrane</keyword>
<name>X0ZIV0_9ZZZZ</name>
<keyword evidence="1" id="KW-1133">Transmembrane helix</keyword>
<organism evidence="2">
    <name type="scientific">marine sediment metagenome</name>
    <dbReference type="NCBI Taxonomy" id="412755"/>
    <lineage>
        <taxon>unclassified sequences</taxon>
        <taxon>metagenomes</taxon>
        <taxon>ecological metagenomes</taxon>
    </lineage>
</organism>
<protein>
    <recommendedName>
        <fullName evidence="3">Major facilitator superfamily (MFS) profile domain-containing protein</fullName>
    </recommendedName>
</protein>